<dbReference type="InterPro" id="IPR018136">
    <property type="entry name" value="Aconitase_4Fe-4S_BS"/>
</dbReference>
<dbReference type="EMBL" id="QVTD01000003">
    <property type="protein sequence ID" value="RFU64976.1"/>
    <property type="molecule type" value="Genomic_DNA"/>
</dbReference>
<dbReference type="CDD" id="cd01583">
    <property type="entry name" value="IPMI"/>
    <property type="match status" value="1"/>
</dbReference>
<keyword evidence="7" id="KW-0432">Leucine biosynthesis</keyword>
<dbReference type="NCBIfam" id="TIGR01343">
    <property type="entry name" value="hacA_fam"/>
    <property type="match status" value="1"/>
</dbReference>
<evidence type="ECO:0000313" key="10">
    <source>
        <dbReference type="Proteomes" id="UP000262939"/>
    </source>
</evidence>
<dbReference type="GO" id="GO:0046872">
    <property type="term" value="F:metal ion binding"/>
    <property type="evidence" value="ECO:0007669"/>
    <property type="project" value="UniProtKB-KW"/>
</dbReference>
<keyword evidence="10" id="KW-1185">Reference proteome</keyword>
<dbReference type="InterPro" id="IPR036008">
    <property type="entry name" value="Aconitase_4Fe-4S_dom"/>
</dbReference>
<reference evidence="9 10" key="1">
    <citation type="submission" date="2018-08" db="EMBL/GenBank/DDBJ databases">
        <title>Bacillus chawlae sp. nov., Bacillus glennii sp. nov., and Bacillus saganii sp. nov. Isolated from the Vehicle Assembly Building at Kennedy Space Center where the Viking Spacecraft were Assembled.</title>
        <authorList>
            <person name="Seuylemezian A."/>
            <person name="Vaishampayan P."/>
        </authorList>
    </citation>
    <scope>NUCLEOTIDE SEQUENCE [LARGE SCALE GENOMIC DNA]</scope>
    <source>
        <strain evidence="9 10">V44-8</strain>
    </source>
</reference>
<evidence type="ECO:0000313" key="9">
    <source>
        <dbReference type="EMBL" id="RFU64976.1"/>
    </source>
</evidence>
<evidence type="ECO:0000256" key="6">
    <source>
        <dbReference type="ARBA" id="ARBA00023501"/>
    </source>
</evidence>
<dbReference type="InterPro" id="IPR001030">
    <property type="entry name" value="Acoase/IPM_deHydtase_lsu_aba"/>
</dbReference>
<comment type="function">
    <text evidence="7">Catalyzes the isomerization between 2-isopropylmalate and 3-isopropylmalate, via the formation of 2-isopropylmaleate.</text>
</comment>
<evidence type="ECO:0000256" key="5">
    <source>
        <dbReference type="ARBA" id="ARBA00023239"/>
    </source>
</evidence>
<proteinExistence type="inferred from homology"/>
<dbReference type="GO" id="GO:0003861">
    <property type="term" value="F:3-isopropylmalate dehydratase activity"/>
    <property type="evidence" value="ECO:0007669"/>
    <property type="project" value="UniProtKB-UniRule"/>
</dbReference>
<evidence type="ECO:0000259" key="8">
    <source>
        <dbReference type="Pfam" id="PF00330"/>
    </source>
</evidence>
<name>A0A372LH80_9BACI</name>
<dbReference type="InterPro" id="IPR011826">
    <property type="entry name" value="HAcnase/IPMdehydase_lsu_prok"/>
</dbReference>
<dbReference type="HAMAP" id="MF_01027">
    <property type="entry name" value="LeuC_type2"/>
    <property type="match status" value="1"/>
</dbReference>
<keyword evidence="2 7" id="KW-0479">Metal-binding</keyword>
<dbReference type="PROSITE" id="PS00450">
    <property type="entry name" value="ACONITASE_1"/>
    <property type="match status" value="1"/>
</dbReference>
<keyword evidence="4 7" id="KW-0411">Iron-sulfur</keyword>
<dbReference type="InterPro" id="IPR015931">
    <property type="entry name" value="Acnase/IPM_dHydase_lsu_aba_1/3"/>
</dbReference>
<evidence type="ECO:0000256" key="4">
    <source>
        <dbReference type="ARBA" id="ARBA00023014"/>
    </source>
</evidence>
<comment type="catalytic activity">
    <reaction evidence="6">
        <text>citrate = D-threo-isocitrate</text>
        <dbReference type="Rhea" id="RHEA:10336"/>
        <dbReference type="ChEBI" id="CHEBI:15562"/>
        <dbReference type="ChEBI" id="CHEBI:16947"/>
        <dbReference type="EC" id="4.2.1.3"/>
    </reaction>
</comment>
<evidence type="ECO:0000256" key="1">
    <source>
        <dbReference type="ARBA" id="ARBA00022485"/>
    </source>
</evidence>
<comment type="cofactor">
    <cofactor evidence="7">
        <name>[4Fe-4S] cluster</name>
        <dbReference type="ChEBI" id="CHEBI:49883"/>
    </cofactor>
    <text evidence="7">Binds 1 [4Fe-4S] cluster per subunit.</text>
</comment>
<keyword evidence="5 7" id="KW-0456">Lyase</keyword>
<evidence type="ECO:0000256" key="2">
    <source>
        <dbReference type="ARBA" id="ARBA00022723"/>
    </source>
</evidence>
<dbReference type="GO" id="GO:0009098">
    <property type="term" value="P:L-leucine biosynthetic process"/>
    <property type="evidence" value="ECO:0007669"/>
    <property type="project" value="UniProtKB-UniRule"/>
</dbReference>
<dbReference type="OrthoDB" id="9802769at2"/>
<dbReference type="NCBIfam" id="NF001614">
    <property type="entry name" value="PRK00402.1"/>
    <property type="match status" value="1"/>
</dbReference>
<dbReference type="EC" id="4.2.1.33" evidence="7"/>
<dbReference type="PANTHER" id="PTHR43822:SF2">
    <property type="entry name" value="HOMOACONITASE, MITOCHONDRIAL"/>
    <property type="match status" value="1"/>
</dbReference>
<dbReference type="NCBIfam" id="TIGR02086">
    <property type="entry name" value="IPMI_arch"/>
    <property type="match status" value="1"/>
</dbReference>
<comment type="pathway">
    <text evidence="7">Amino-acid biosynthesis; L-leucine biosynthesis; L-leucine from 3-methyl-2-oxobutanoate: step 2/4.</text>
</comment>
<comment type="catalytic activity">
    <reaction evidence="7">
        <text>(2R,3S)-3-isopropylmalate = (2S)-2-isopropylmalate</text>
        <dbReference type="Rhea" id="RHEA:32287"/>
        <dbReference type="ChEBI" id="CHEBI:1178"/>
        <dbReference type="ChEBI" id="CHEBI:35121"/>
        <dbReference type="EC" id="4.2.1.33"/>
    </reaction>
</comment>
<dbReference type="Pfam" id="PF00330">
    <property type="entry name" value="Aconitase"/>
    <property type="match status" value="1"/>
</dbReference>
<dbReference type="AlphaFoldDB" id="A0A372LH80"/>
<accession>A0A372LH80</accession>
<dbReference type="InterPro" id="IPR033941">
    <property type="entry name" value="IPMI_cat"/>
</dbReference>
<dbReference type="UniPathway" id="UPA00048">
    <property type="reaction ID" value="UER00071"/>
</dbReference>
<keyword evidence="7" id="KW-0100">Branched-chain amino acid biosynthesis</keyword>
<dbReference type="PRINTS" id="PR00415">
    <property type="entry name" value="ACONITASE"/>
</dbReference>
<protein>
    <recommendedName>
        <fullName evidence="7">3-isopropylmalate dehydratase large subunit</fullName>
        <ecNumber evidence="7">4.2.1.33</ecNumber>
    </recommendedName>
    <alternativeName>
        <fullName evidence="7">Alpha-IPM isomerase</fullName>
        <shortName evidence="7">IPMI</shortName>
    </alternativeName>
    <alternativeName>
        <fullName evidence="7">Isopropylmalate isomerase</fullName>
    </alternativeName>
</protein>
<dbReference type="Proteomes" id="UP000262939">
    <property type="component" value="Unassembled WGS sequence"/>
</dbReference>
<dbReference type="SUPFAM" id="SSF53732">
    <property type="entry name" value="Aconitase iron-sulfur domain"/>
    <property type="match status" value="1"/>
</dbReference>
<evidence type="ECO:0000256" key="7">
    <source>
        <dbReference type="HAMAP-Rule" id="MF_01027"/>
    </source>
</evidence>
<keyword evidence="3 7" id="KW-0408">Iron</keyword>
<organism evidence="9 10">
    <name type="scientific">Peribacillus glennii</name>
    <dbReference type="NCBI Taxonomy" id="2303991"/>
    <lineage>
        <taxon>Bacteria</taxon>
        <taxon>Bacillati</taxon>
        <taxon>Bacillota</taxon>
        <taxon>Bacilli</taxon>
        <taxon>Bacillales</taxon>
        <taxon>Bacillaceae</taxon>
        <taxon>Peribacillus</taxon>
    </lineage>
</organism>
<comment type="caution">
    <text evidence="9">The sequence shown here is derived from an EMBL/GenBank/DDBJ whole genome shotgun (WGS) entry which is preliminary data.</text>
</comment>
<feature type="binding site" evidence="7">
    <location>
        <position position="359"/>
    </location>
    <ligand>
        <name>[4Fe-4S] cluster</name>
        <dbReference type="ChEBI" id="CHEBI:49883"/>
    </ligand>
</feature>
<sequence length="430" mass="46426">MGMTMSEKILAKASGQANVKAGDIVWVKVDIAMMHDLLGPWLVDGGFRRLGGKLFDKEKVVVVSDHCTPPATVQQADILKFTRDWSRNQELPYYYEFEGPCHQVIVEHGHVRPGRLILGTDSHTCMAGGLGAFATGIGSTEMIGVLLTGETWLKVPETIKVVWDGQLPHGVYAKDIVLKTIKDIGHAGATYQTIEFSGSAISDLSMDERLVLSNMAVEAGAKTGLIEPDQKVVDYLRSKGVTEEIDMISSDEDAIYSRVLYYNASELEPQVACPHEVDNVHAVSSVEGKAVDQVYLGSCTNGRISDLRIAAQILKGKKISKNIRCLVVPASQHVWMQANKEGILDILTEAGCIVNMPSCGACGGFTSGVIGAGEVVMSSSNRNFRGRMGSPKGEVYLGSPAAVAATAIEGKITDPRKYLPKEVMVNVIHH</sequence>
<dbReference type="PANTHER" id="PTHR43822">
    <property type="entry name" value="HOMOACONITASE, MITOCHONDRIAL-RELATED"/>
    <property type="match status" value="1"/>
</dbReference>
<dbReference type="GO" id="GO:0051539">
    <property type="term" value="F:4 iron, 4 sulfur cluster binding"/>
    <property type="evidence" value="ECO:0007669"/>
    <property type="project" value="UniProtKB-KW"/>
</dbReference>
<feature type="binding site" evidence="7">
    <location>
        <position position="299"/>
    </location>
    <ligand>
        <name>[4Fe-4S] cluster</name>
        <dbReference type="ChEBI" id="CHEBI:49883"/>
    </ligand>
</feature>
<comment type="subunit">
    <text evidence="7">Heterodimer of LeuC and LeuD.</text>
</comment>
<keyword evidence="1 7" id="KW-0004">4Fe-4S</keyword>
<dbReference type="InterPro" id="IPR050067">
    <property type="entry name" value="IPM_dehydratase_rel_enz"/>
</dbReference>
<dbReference type="InterPro" id="IPR006251">
    <property type="entry name" value="Homoacnase/IPMdehydase_lsu"/>
</dbReference>
<evidence type="ECO:0000256" key="3">
    <source>
        <dbReference type="ARBA" id="ARBA00023004"/>
    </source>
</evidence>
<comment type="similarity">
    <text evidence="7">Belongs to the aconitase/IPM isomerase family. LeuC type 2 subfamily.</text>
</comment>
<feature type="binding site" evidence="7">
    <location>
        <position position="362"/>
    </location>
    <ligand>
        <name>[4Fe-4S] cluster</name>
        <dbReference type="ChEBI" id="CHEBI:49883"/>
    </ligand>
</feature>
<dbReference type="GO" id="GO:0003994">
    <property type="term" value="F:aconitate hydratase activity"/>
    <property type="evidence" value="ECO:0007669"/>
    <property type="project" value="UniProtKB-EC"/>
</dbReference>
<keyword evidence="7" id="KW-0028">Amino-acid biosynthesis</keyword>
<dbReference type="Gene3D" id="3.30.499.10">
    <property type="entry name" value="Aconitase, domain 3"/>
    <property type="match status" value="2"/>
</dbReference>
<gene>
    <name evidence="7" type="primary">leuC</name>
    <name evidence="9" type="ORF">D0466_03430</name>
</gene>
<feature type="domain" description="Aconitase/3-isopropylmalate dehydratase large subunit alpha/beta/alpha" evidence="8">
    <location>
        <begin position="21"/>
        <end position="410"/>
    </location>
</feature>